<sequence>MTWYRRCTALEFWGFFFLVSDVLRLDDAQMTSEFLSHSPSNRPLPALHHRSSSCYTSCALFPANRVLSPILRLPHVQCSAP</sequence>
<evidence type="ECO:0000256" key="1">
    <source>
        <dbReference type="SAM" id="SignalP"/>
    </source>
</evidence>
<protein>
    <recommendedName>
        <fullName evidence="4">Secreted protein</fullName>
    </recommendedName>
</protein>
<keyword evidence="3" id="KW-1185">Reference proteome</keyword>
<accession>A0A5C2RM96</accession>
<organism evidence="2 3">
    <name type="scientific">Lentinus tigrinus ALCF2SS1-6</name>
    <dbReference type="NCBI Taxonomy" id="1328759"/>
    <lineage>
        <taxon>Eukaryota</taxon>
        <taxon>Fungi</taxon>
        <taxon>Dikarya</taxon>
        <taxon>Basidiomycota</taxon>
        <taxon>Agaricomycotina</taxon>
        <taxon>Agaricomycetes</taxon>
        <taxon>Polyporales</taxon>
        <taxon>Polyporaceae</taxon>
        <taxon>Lentinus</taxon>
    </lineage>
</organism>
<name>A0A5C2RM96_9APHY</name>
<dbReference type="EMBL" id="ML122346">
    <property type="protein sequence ID" value="RPD52673.1"/>
    <property type="molecule type" value="Genomic_DNA"/>
</dbReference>
<proteinExistence type="predicted"/>
<gene>
    <name evidence="2" type="ORF">L227DRAFT_581982</name>
</gene>
<evidence type="ECO:0000313" key="3">
    <source>
        <dbReference type="Proteomes" id="UP000313359"/>
    </source>
</evidence>
<dbReference type="AlphaFoldDB" id="A0A5C2RM96"/>
<dbReference type="Proteomes" id="UP000313359">
    <property type="component" value="Unassembled WGS sequence"/>
</dbReference>
<keyword evidence="1" id="KW-0732">Signal</keyword>
<evidence type="ECO:0008006" key="4">
    <source>
        <dbReference type="Google" id="ProtNLM"/>
    </source>
</evidence>
<feature type="chain" id="PRO_5022716750" description="Secreted protein" evidence="1">
    <location>
        <begin position="25"/>
        <end position="81"/>
    </location>
</feature>
<feature type="signal peptide" evidence="1">
    <location>
        <begin position="1"/>
        <end position="24"/>
    </location>
</feature>
<reference evidence="2" key="1">
    <citation type="journal article" date="2018" name="Genome Biol. Evol.">
        <title>Genomics and development of Lentinus tigrinus, a white-rot wood-decaying mushroom with dimorphic fruiting bodies.</title>
        <authorList>
            <person name="Wu B."/>
            <person name="Xu Z."/>
            <person name="Knudson A."/>
            <person name="Carlson A."/>
            <person name="Chen N."/>
            <person name="Kovaka S."/>
            <person name="LaButti K."/>
            <person name="Lipzen A."/>
            <person name="Pennachio C."/>
            <person name="Riley R."/>
            <person name="Schakwitz W."/>
            <person name="Umezawa K."/>
            <person name="Ohm R.A."/>
            <person name="Grigoriev I.V."/>
            <person name="Nagy L.G."/>
            <person name="Gibbons J."/>
            <person name="Hibbett D."/>
        </authorList>
    </citation>
    <scope>NUCLEOTIDE SEQUENCE [LARGE SCALE GENOMIC DNA]</scope>
    <source>
        <strain evidence="2">ALCF2SS1-6</strain>
    </source>
</reference>
<evidence type="ECO:0000313" key="2">
    <source>
        <dbReference type="EMBL" id="RPD52673.1"/>
    </source>
</evidence>